<gene>
    <name evidence="1" type="ORF">BO66DRAFT_77391</name>
</gene>
<reference evidence="1" key="1">
    <citation type="submission" date="2018-02" db="EMBL/GenBank/DDBJ databases">
        <title>The genomes of Aspergillus section Nigri reveals drivers in fungal speciation.</title>
        <authorList>
            <consortium name="DOE Joint Genome Institute"/>
            <person name="Vesth T.C."/>
            <person name="Nybo J."/>
            <person name="Theobald S."/>
            <person name="Brandl J."/>
            <person name="Frisvad J.C."/>
            <person name="Nielsen K.F."/>
            <person name="Lyhne E.K."/>
            <person name="Kogle M.E."/>
            <person name="Kuo A."/>
            <person name="Riley R."/>
            <person name="Clum A."/>
            <person name="Nolan M."/>
            <person name="Lipzen A."/>
            <person name="Salamov A."/>
            <person name="Henrissat B."/>
            <person name="Wiebenga A."/>
            <person name="De vries R.P."/>
            <person name="Grigoriev I.V."/>
            <person name="Mortensen U.H."/>
            <person name="Andersen M.R."/>
            <person name="Baker S.E."/>
        </authorList>
    </citation>
    <scope>NUCLEOTIDE SEQUENCE</scope>
    <source>
        <strain evidence="1">CBS 121060</strain>
    </source>
</reference>
<organism evidence="1 2">
    <name type="scientific">Aspergillus aculeatinus CBS 121060</name>
    <dbReference type="NCBI Taxonomy" id="1448322"/>
    <lineage>
        <taxon>Eukaryota</taxon>
        <taxon>Fungi</taxon>
        <taxon>Dikarya</taxon>
        <taxon>Ascomycota</taxon>
        <taxon>Pezizomycotina</taxon>
        <taxon>Eurotiomycetes</taxon>
        <taxon>Eurotiomycetidae</taxon>
        <taxon>Eurotiales</taxon>
        <taxon>Aspergillaceae</taxon>
        <taxon>Aspergillus</taxon>
        <taxon>Aspergillus subgen. Circumdati</taxon>
    </lineage>
</organism>
<dbReference type="EMBL" id="KZ824953">
    <property type="protein sequence ID" value="RAH70641.1"/>
    <property type="molecule type" value="Genomic_DNA"/>
</dbReference>
<protein>
    <submittedName>
        <fullName evidence="1">Uncharacterized protein</fullName>
    </submittedName>
</protein>
<evidence type="ECO:0000313" key="1">
    <source>
        <dbReference type="EMBL" id="RAH70641.1"/>
    </source>
</evidence>
<accession>A0ACD1HA14</accession>
<sequence length="125" mass="14664">MLPRFARIAIACHLRMRRFSFFIFLLLFFAFFSSMHITIIPVYVGLFLFVRSRLWRSMDGCVCAYSTLQVFRSQCVWGLSSNRSLYSFVWTAQQKMYPSLRFDSFHETGAESEACIRAYSVGHNL</sequence>
<evidence type="ECO:0000313" key="2">
    <source>
        <dbReference type="Proteomes" id="UP000249661"/>
    </source>
</evidence>
<dbReference type="Proteomes" id="UP000249661">
    <property type="component" value="Unassembled WGS sequence"/>
</dbReference>
<keyword evidence="2" id="KW-1185">Reference proteome</keyword>
<proteinExistence type="predicted"/>
<name>A0ACD1HA14_9EURO</name>